<keyword evidence="5" id="KW-1185">Reference proteome</keyword>
<keyword evidence="1" id="KW-0328">Glycosyltransferase</keyword>
<dbReference type="InterPro" id="IPR002201">
    <property type="entry name" value="Glyco_trans_9"/>
</dbReference>
<evidence type="ECO:0000256" key="1">
    <source>
        <dbReference type="ARBA" id="ARBA00022676"/>
    </source>
</evidence>
<organism evidence="4 5">
    <name type="scientific">Caldimonas aquatica</name>
    <dbReference type="NCBI Taxonomy" id="376175"/>
    <lineage>
        <taxon>Bacteria</taxon>
        <taxon>Pseudomonadati</taxon>
        <taxon>Pseudomonadota</taxon>
        <taxon>Betaproteobacteria</taxon>
        <taxon>Burkholderiales</taxon>
        <taxon>Sphaerotilaceae</taxon>
        <taxon>Caldimonas</taxon>
    </lineage>
</organism>
<dbReference type="InterPro" id="IPR051199">
    <property type="entry name" value="LPS_LOS_Heptosyltrfase"/>
</dbReference>
<dbReference type="Gene3D" id="3.40.50.2000">
    <property type="entry name" value="Glycogen Phosphorylase B"/>
    <property type="match status" value="2"/>
</dbReference>
<dbReference type="Pfam" id="PF01075">
    <property type="entry name" value="Glyco_transf_9"/>
    <property type="match status" value="1"/>
</dbReference>
<name>A0ABY6MTT3_9BURK</name>
<reference evidence="4" key="1">
    <citation type="submission" date="2022-10" db="EMBL/GenBank/DDBJ databases">
        <title>Complete genome sequence of Schlegelella aquatica LMG 23380.</title>
        <authorList>
            <person name="Musilova J."/>
            <person name="Kourilova X."/>
            <person name="Bezdicek M."/>
            <person name="Hermankova K."/>
            <person name="Obruca S."/>
            <person name="Sedlar K."/>
        </authorList>
    </citation>
    <scope>NUCLEOTIDE SEQUENCE</scope>
    <source>
        <strain evidence="4">LMG 23380</strain>
    </source>
</reference>
<accession>A0ABY6MTT3</accession>
<keyword evidence="2" id="KW-0808">Transferase</keyword>
<evidence type="ECO:0000256" key="3">
    <source>
        <dbReference type="SAM" id="MobiDB-lite"/>
    </source>
</evidence>
<feature type="compositionally biased region" description="Basic and acidic residues" evidence="3">
    <location>
        <begin position="372"/>
        <end position="381"/>
    </location>
</feature>
<evidence type="ECO:0000313" key="5">
    <source>
        <dbReference type="Proteomes" id="UP001163266"/>
    </source>
</evidence>
<dbReference type="EMBL" id="CP110257">
    <property type="protein sequence ID" value="UZD55394.1"/>
    <property type="molecule type" value="Genomic_DNA"/>
</dbReference>
<evidence type="ECO:0000313" key="4">
    <source>
        <dbReference type="EMBL" id="UZD55394.1"/>
    </source>
</evidence>
<proteinExistence type="predicted"/>
<sequence>MRHGGLYEGLGRPVEGVASIAVLRANAVGDFIVATPALHALREAYPDAHISLLGRAWHAQFLADRPSPVDEVIVIPPTPGVGSPPGEAADARAQERFFQAMQERRFDLALQLHGGGRYSNPFVRRLGARLTAGFHTPGAEPLDRMLPYRELYPELLRLLEGVALVGAFGRTVEPRLVVTARDRAEADAAVPPGGGPLVVLQPGATDPRRCWSPQHFARVGDHFAGLGASIAVNGTRDEAAAVRAVIDAMHHRDRAMDLTGRLSLGGLLGLLERSRLLVSNDTGPMHMARALDVPTVAVYWIGNLPGHGPTSSARHAVAVSWRLDCPTCGRNCIGVDCGHDASFVDDVAPEEVIALAQPLYEGPAPADAMLPETREEPDPRAPRAGQTR</sequence>
<feature type="region of interest" description="Disordered" evidence="3">
    <location>
        <begin position="363"/>
        <end position="388"/>
    </location>
</feature>
<dbReference type="PANTHER" id="PTHR30160:SF7">
    <property type="entry name" value="ADP-HEPTOSE--LPS HEPTOSYLTRANSFERASE 2"/>
    <property type="match status" value="1"/>
</dbReference>
<dbReference type="RefSeq" id="WP_264893148.1">
    <property type="nucleotide sequence ID" value="NZ_CP110257.1"/>
</dbReference>
<dbReference type="SUPFAM" id="SSF53756">
    <property type="entry name" value="UDP-Glycosyltransferase/glycogen phosphorylase"/>
    <property type="match status" value="1"/>
</dbReference>
<dbReference type="Proteomes" id="UP001163266">
    <property type="component" value="Chromosome"/>
</dbReference>
<evidence type="ECO:0000256" key="2">
    <source>
        <dbReference type="ARBA" id="ARBA00022679"/>
    </source>
</evidence>
<dbReference type="PANTHER" id="PTHR30160">
    <property type="entry name" value="TETRAACYLDISACCHARIDE 4'-KINASE-RELATED"/>
    <property type="match status" value="1"/>
</dbReference>
<dbReference type="CDD" id="cd03789">
    <property type="entry name" value="GT9_LPS_heptosyltransferase"/>
    <property type="match status" value="1"/>
</dbReference>
<gene>
    <name evidence="4" type="ORF">OMP39_02040</name>
</gene>
<protein>
    <submittedName>
        <fullName evidence="4">Glycosyltransferase family 9 protein</fullName>
    </submittedName>
</protein>